<dbReference type="Pfam" id="PF20569">
    <property type="entry name" value="DUF6778"/>
    <property type="match status" value="1"/>
</dbReference>
<evidence type="ECO:0000313" key="2">
    <source>
        <dbReference type="EMBL" id="MBJ6373353.1"/>
    </source>
</evidence>
<gene>
    <name evidence="2" type="ORF">JF290_17635</name>
</gene>
<keyword evidence="3" id="KW-1185">Reference proteome</keyword>
<comment type="caution">
    <text evidence="2">The sequence shown here is derived from an EMBL/GenBank/DDBJ whole genome shotgun (WGS) entry which is preliminary data.</text>
</comment>
<dbReference type="AlphaFoldDB" id="A0A8J7IMC1"/>
<dbReference type="EMBL" id="JAELVR010000013">
    <property type="protein sequence ID" value="MBJ6373353.1"/>
    <property type="molecule type" value="Genomic_DNA"/>
</dbReference>
<accession>A0A8J7IMC1</accession>
<organism evidence="2 3">
    <name type="scientific">Sedimentitalea arenosa</name>
    <dbReference type="NCBI Taxonomy" id="2798803"/>
    <lineage>
        <taxon>Bacteria</taxon>
        <taxon>Pseudomonadati</taxon>
        <taxon>Pseudomonadota</taxon>
        <taxon>Alphaproteobacteria</taxon>
        <taxon>Rhodobacterales</taxon>
        <taxon>Paracoccaceae</taxon>
        <taxon>Sedimentitalea</taxon>
    </lineage>
</organism>
<proteinExistence type="predicted"/>
<feature type="transmembrane region" description="Helical" evidence="1">
    <location>
        <begin position="32"/>
        <end position="50"/>
    </location>
</feature>
<name>A0A8J7IMC1_9RHOB</name>
<keyword evidence="1" id="KW-1133">Transmembrane helix</keyword>
<evidence type="ECO:0000313" key="3">
    <source>
        <dbReference type="Proteomes" id="UP000619079"/>
    </source>
</evidence>
<reference evidence="2" key="1">
    <citation type="submission" date="2020-12" db="EMBL/GenBank/DDBJ databases">
        <title>Sedimentitalea sp. nov., isolated from sand in Incheon.</title>
        <authorList>
            <person name="Kim W."/>
        </authorList>
    </citation>
    <scope>NUCLEOTIDE SEQUENCE</scope>
    <source>
        <strain evidence="2">CAU 1593</strain>
    </source>
</reference>
<keyword evidence="1" id="KW-0472">Membrane</keyword>
<keyword evidence="1" id="KW-0812">Transmembrane</keyword>
<sequence length="229" mass="24379">MHYCDTRAANGPVAGLLPTSARIGTCTRRIRVVALLVLLPALLAACGGTWKTEYGDPLDRAVTSNWRVSQVNVSVPETLTVSDENVYFPRADIVWHGDPPGDRRAQAQRIVRDSARTATAPMRGGRPVAMNLTVREFHGISPITLAKAPSAVYNMAFDAQIVDARTGAALTPPTQIHADVPALVGEAGIAAAQFGPTQKEQVTGHLVAVFEGWLGIGPDVRGTFSSFGR</sequence>
<dbReference type="InterPro" id="IPR046705">
    <property type="entry name" value="DUF6778"/>
</dbReference>
<dbReference type="Proteomes" id="UP000619079">
    <property type="component" value="Unassembled WGS sequence"/>
</dbReference>
<protein>
    <submittedName>
        <fullName evidence="2">Uncharacterized protein</fullName>
    </submittedName>
</protein>
<evidence type="ECO:0000256" key="1">
    <source>
        <dbReference type="SAM" id="Phobius"/>
    </source>
</evidence>